<evidence type="ECO:0000313" key="3">
    <source>
        <dbReference type="Proteomes" id="UP000190648"/>
    </source>
</evidence>
<keyword evidence="1" id="KW-0732">Signal</keyword>
<evidence type="ECO:0000313" key="2">
    <source>
        <dbReference type="EMBL" id="OPJ76975.1"/>
    </source>
</evidence>
<organism evidence="2 3">
    <name type="scientific">Patagioenas fasciata monilis</name>
    <dbReference type="NCBI Taxonomy" id="372326"/>
    <lineage>
        <taxon>Eukaryota</taxon>
        <taxon>Metazoa</taxon>
        <taxon>Chordata</taxon>
        <taxon>Craniata</taxon>
        <taxon>Vertebrata</taxon>
        <taxon>Euteleostomi</taxon>
        <taxon>Archelosauria</taxon>
        <taxon>Archosauria</taxon>
        <taxon>Dinosauria</taxon>
        <taxon>Saurischia</taxon>
        <taxon>Theropoda</taxon>
        <taxon>Coelurosauria</taxon>
        <taxon>Aves</taxon>
        <taxon>Neognathae</taxon>
        <taxon>Neoaves</taxon>
        <taxon>Columbimorphae</taxon>
        <taxon>Columbiformes</taxon>
        <taxon>Columbidae</taxon>
        <taxon>Patagioenas</taxon>
    </lineage>
</organism>
<dbReference type="AlphaFoldDB" id="A0A1V4JXZ4"/>
<feature type="signal peptide" evidence="1">
    <location>
        <begin position="1"/>
        <end position="21"/>
    </location>
</feature>
<accession>A0A1V4JXZ4</accession>
<reference evidence="2 3" key="1">
    <citation type="submission" date="2016-02" db="EMBL/GenBank/DDBJ databases">
        <title>Band-tailed pigeon sequencing and assembly.</title>
        <authorList>
            <person name="Soares A.E."/>
            <person name="Novak B.J."/>
            <person name="Rice E.S."/>
            <person name="O'Connell B."/>
            <person name="Chang D."/>
            <person name="Weber S."/>
            <person name="Shapiro B."/>
        </authorList>
    </citation>
    <scope>NUCLEOTIDE SEQUENCE [LARGE SCALE GENOMIC DNA]</scope>
    <source>
        <strain evidence="2">BTP2013</strain>
        <tissue evidence="2">Blood</tissue>
    </source>
</reference>
<keyword evidence="3" id="KW-1185">Reference proteome</keyword>
<protein>
    <submittedName>
        <fullName evidence="2">Uncharacterized protein</fullName>
    </submittedName>
</protein>
<comment type="caution">
    <text evidence="2">The sequence shown here is derived from an EMBL/GenBank/DDBJ whole genome shotgun (WGS) entry which is preliminary data.</text>
</comment>
<gene>
    <name evidence="2" type="ORF">AV530_007412</name>
</gene>
<dbReference type="Proteomes" id="UP000190648">
    <property type="component" value="Unassembled WGS sequence"/>
</dbReference>
<feature type="chain" id="PRO_5012889489" evidence="1">
    <location>
        <begin position="22"/>
        <end position="102"/>
    </location>
</feature>
<dbReference type="EMBL" id="LSYS01005497">
    <property type="protein sequence ID" value="OPJ76975.1"/>
    <property type="molecule type" value="Genomic_DNA"/>
</dbReference>
<name>A0A1V4JXZ4_PATFA</name>
<sequence length="102" mass="11293">MIISSWSKAGALLLHLCGCGAVCTDQLQHWGRVLRTVWIRNPLISGNKGMEGNDLSFQVQLPASVATTKSQMILLREGEFAEKFWKEAFWKLVCNSPGSVSL</sequence>
<evidence type="ECO:0000256" key="1">
    <source>
        <dbReference type="SAM" id="SignalP"/>
    </source>
</evidence>
<proteinExistence type="predicted"/>